<protein>
    <recommendedName>
        <fullName evidence="2">histidine kinase</fullName>
        <ecNumber evidence="2">2.7.13.3</ecNumber>
    </recommendedName>
</protein>
<name>A0A174A7S0_BACUN</name>
<dbReference type="EMBL" id="CYZF01000002">
    <property type="protein sequence ID" value="CUN83939.1"/>
    <property type="molecule type" value="Genomic_DNA"/>
</dbReference>
<dbReference type="InterPro" id="IPR015943">
    <property type="entry name" value="WD40/YVTN_repeat-like_dom_sf"/>
</dbReference>
<keyword evidence="4" id="KW-0805">Transcription regulation</keyword>
<feature type="domain" description="Response regulatory" evidence="13">
    <location>
        <begin position="1104"/>
        <end position="1219"/>
    </location>
</feature>
<dbReference type="GO" id="GO:0043565">
    <property type="term" value="F:sequence-specific DNA binding"/>
    <property type="evidence" value="ECO:0007669"/>
    <property type="project" value="InterPro"/>
</dbReference>
<sequence>MKHTGIISAIHLLVLLAITANTSAQPYRISHLGVDDGLSNNYIVSLAQDRKGYIWIATESGLNRFDGQQFIIYNKNNSGLSSNELNALLADPKQDKIWIGTQRDGLCCFDYETETITCIKTGESQLASNDIPYLARALDGGIWITHYHMGIQHYDIQKKQFSAAYNYKTIKGLPGRYWIGMDDGEGNLYIGHVTDGLSIIDMKRNTFRNYRHDPHNPNSIPGDEVYSICIDHNKNIWVGTNKGAALFHPDTQQFTVFQHKKEDEYSLLPGTVMDIKQMKNGDLWFGTSMGGISILNMQSNTFTDARNIRFRNITATNDEYGLTGPYVRRMLQDSFGNIWIGNYRDGLDFISYEPSIFSTLRYTTEKQGKTRYKQVWSLCIDHNRQLWMGGESELALYKKGEKVQVIPLPTSTSHPHAYVRAIHEDNKKRIWIGTWEAGLFYYEPEKRKFTQIHENNSQPLDVRCFYEEPDGKLWIGSRNGIYSFSNEKLVCEQRINEQLEDLIIHGIHRDSQGKLWVGTFGKGIFIFSPQGKLLKNQQKGNGFPSNAVNALTADSQGRIWVATREGAILFQDTRTPDDYLTFGNPEGLENTQVRAVCEDRDGNIWVSTNAGISRLNESRKVFYNYDYRDGIPLGDFMDGASLLDSDGTLYFGSQNGTCNFDPSSLFAAQIIAPVTITRFFVYSKQTESKDVETPLPLASGKITLPYNENTFKVSFNVLDYTQNSQVEFAYMMEGLEDVWYNTQGEKQVTFRNIPPGKYTFKVRTRFRNQEWEEKIATLPIIIRPPFWLAWYAKLLYFFIAATLVYILISFYKRKLDLESSLKVERKNSQNKQELNDERLRFYTNITHELRTPLTLILGPLEDLLSDNSLSPKHANKISIIHDSAARLLNLINGILEFRKTETQNRKLSVARGDLSELVQEIGLRYKELNRNPKVNFHVHINTEETLLFYDADMLTTILNNLLSNAAKYTSEGNITLSLNSIEENSVRYTEISVSDTGHGISPEALPHIFERYYQANSKYQASGSGIGLALVKGLADLHEATLDVSSQLEVGTTFRLRLLTDNIYPNALHTDIHPSNGQNESEAKDNLSEESFNMEEQIEESRPLLLVVEDNQDIREYIRQSLGDDFDILTAEDGSRGWTLAQERIPNIIVSDIMMPVMDGIQLCRLVKDDIRTSHIPVILLTAKDSLHDKEEGYTAGADSYLTKPFSAKLLHSRINNLLEARKKLAAGLAVATPHSEPADETADSMNPLDNEFVQRITQIIEDNLEMEKMDIAFIADQMCMSHSTLYRKIKGVADMSANEFIRKVKMKNGVKLLLSGKYSISEISYMTGFSSVAYFRQCFKNEFGMTPSEYVKQK</sequence>
<dbReference type="InterPro" id="IPR011006">
    <property type="entry name" value="CheY-like_superfamily"/>
</dbReference>
<evidence type="ECO:0000256" key="4">
    <source>
        <dbReference type="ARBA" id="ARBA00023015"/>
    </source>
</evidence>
<dbReference type="GO" id="GO:0003700">
    <property type="term" value="F:DNA-binding transcription factor activity"/>
    <property type="evidence" value="ECO:0007669"/>
    <property type="project" value="InterPro"/>
</dbReference>
<keyword evidence="5" id="KW-0238">DNA-binding</keyword>
<dbReference type="EC" id="2.7.13.3" evidence="2"/>
<evidence type="ECO:0000256" key="5">
    <source>
        <dbReference type="ARBA" id="ARBA00023125"/>
    </source>
</evidence>
<evidence type="ECO:0000313" key="14">
    <source>
        <dbReference type="EMBL" id="CUN83939.1"/>
    </source>
</evidence>
<dbReference type="InterPro" id="IPR005467">
    <property type="entry name" value="His_kinase_dom"/>
</dbReference>
<dbReference type="GO" id="GO:0000155">
    <property type="term" value="F:phosphorelay sensor kinase activity"/>
    <property type="evidence" value="ECO:0007669"/>
    <property type="project" value="InterPro"/>
</dbReference>
<dbReference type="Gene3D" id="2.60.40.10">
    <property type="entry name" value="Immunoglobulins"/>
    <property type="match status" value="1"/>
</dbReference>
<dbReference type="Pfam" id="PF07494">
    <property type="entry name" value="Reg_prop"/>
    <property type="match status" value="7"/>
</dbReference>
<evidence type="ECO:0000256" key="3">
    <source>
        <dbReference type="ARBA" id="ARBA00022553"/>
    </source>
</evidence>
<keyword evidence="9" id="KW-0472">Membrane</keyword>
<dbReference type="CDD" id="cd17574">
    <property type="entry name" value="REC_OmpR"/>
    <property type="match status" value="1"/>
</dbReference>
<dbReference type="InterPro" id="IPR003594">
    <property type="entry name" value="HATPase_dom"/>
</dbReference>
<keyword evidence="14" id="KW-0418">Kinase</keyword>
<dbReference type="SMART" id="SM00387">
    <property type="entry name" value="HATPase_c"/>
    <property type="match status" value="1"/>
</dbReference>
<dbReference type="InterPro" id="IPR003661">
    <property type="entry name" value="HisK_dim/P_dom"/>
</dbReference>
<feature type="modified residue" description="4-aspartylphosphate" evidence="7">
    <location>
        <position position="1152"/>
    </location>
</feature>
<dbReference type="PRINTS" id="PR00344">
    <property type="entry name" value="BCTRLSENSOR"/>
</dbReference>
<dbReference type="Pfam" id="PF12833">
    <property type="entry name" value="HTH_18"/>
    <property type="match status" value="1"/>
</dbReference>
<gene>
    <name evidence="14" type="primary">evgS_4</name>
    <name evidence="14" type="ORF">ERS417307_00671</name>
</gene>
<dbReference type="PROSITE" id="PS50110">
    <property type="entry name" value="RESPONSE_REGULATORY"/>
    <property type="match status" value="1"/>
</dbReference>
<keyword evidence="10" id="KW-0732">Signal</keyword>
<accession>A0A174A7S0</accession>
<dbReference type="InterPro" id="IPR018060">
    <property type="entry name" value="HTH_AraC"/>
</dbReference>
<dbReference type="RefSeq" id="WP_057087280.1">
    <property type="nucleotide sequence ID" value="NZ_CYZF01000002.1"/>
</dbReference>
<dbReference type="InterPro" id="IPR013783">
    <property type="entry name" value="Ig-like_fold"/>
</dbReference>
<dbReference type="PROSITE" id="PS00041">
    <property type="entry name" value="HTH_ARAC_FAMILY_1"/>
    <property type="match status" value="1"/>
</dbReference>
<dbReference type="InterPro" id="IPR001789">
    <property type="entry name" value="Sig_transdc_resp-reg_receiver"/>
</dbReference>
<evidence type="ECO:0000256" key="8">
    <source>
        <dbReference type="SAM" id="MobiDB-lite"/>
    </source>
</evidence>
<dbReference type="Pfam" id="PF07495">
    <property type="entry name" value="Y_Y_Y"/>
    <property type="match status" value="1"/>
</dbReference>
<dbReference type="Pfam" id="PF02518">
    <property type="entry name" value="HATPase_c"/>
    <property type="match status" value="1"/>
</dbReference>
<dbReference type="SUPFAM" id="SSF46689">
    <property type="entry name" value="Homeodomain-like"/>
    <property type="match status" value="1"/>
</dbReference>
<evidence type="ECO:0000313" key="15">
    <source>
        <dbReference type="Proteomes" id="UP000095419"/>
    </source>
</evidence>
<dbReference type="Pfam" id="PF00072">
    <property type="entry name" value="Response_reg"/>
    <property type="match status" value="1"/>
</dbReference>
<dbReference type="SMART" id="SM00448">
    <property type="entry name" value="REC"/>
    <property type="match status" value="1"/>
</dbReference>
<dbReference type="InterPro" id="IPR011110">
    <property type="entry name" value="Reg_prop"/>
</dbReference>
<dbReference type="InterPro" id="IPR009057">
    <property type="entry name" value="Homeodomain-like_sf"/>
</dbReference>
<evidence type="ECO:0000256" key="9">
    <source>
        <dbReference type="SAM" id="Phobius"/>
    </source>
</evidence>
<evidence type="ECO:0000256" key="7">
    <source>
        <dbReference type="PROSITE-ProRule" id="PRU00169"/>
    </source>
</evidence>
<evidence type="ECO:0000259" key="12">
    <source>
        <dbReference type="PROSITE" id="PS50109"/>
    </source>
</evidence>
<dbReference type="SUPFAM" id="SSF55874">
    <property type="entry name" value="ATPase domain of HSP90 chaperone/DNA topoisomerase II/histidine kinase"/>
    <property type="match status" value="1"/>
</dbReference>
<comment type="catalytic activity">
    <reaction evidence="1">
        <text>ATP + protein L-histidine = ADP + protein N-phospho-L-histidine.</text>
        <dbReference type="EC" id="2.7.13.3"/>
    </reaction>
</comment>
<feature type="domain" description="Histidine kinase" evidence="12">
    <location>
        <begin position="844"/>
        <end position="1062"/>
    </location>
</feature>
<dbReference type="SUPFAM" id="SSF63829">
    <property type="entry name" value="Calcium-dependent phosphotriesterase"/>
    <property type="match status" value="3"/>
</dbReference>
<feature type="transmembrane region" description="Helical" evidence="9">
    <location>
        <begin position="787"/>
        <end position="808"/>
    </location>
</feature>
<feature type="chain" id="PRO_5008017473" description="histidine kinase" evidence="10">
    <location>
        <begin position="25"/>
        <end position="1355"/>
    </location>
</feature>
<dbReference type="PANTHER" id="PTHR43547:SF2">
    <property type="entry name" value="HYBRID SIGNAL TRANSDUCTION HISTIDINE KINASE C"/>
    <property type="match status" value="1"/>
</dbReference>
<dbReference type="Gene3D" id="1.10.287.130">
    <property type="match status" value="1"/>
</dbReference>
<dbReference type="CDD" id="cd00082">
    <property type="entry name" value="HisKA"/>
    <property type="match status" value="1"/>
</dbReference>
<dbReference type="PANTHER" id="PTHR43547">
    <property type="entry name" value="TWO-COMPONENT HISTIDINE KINASE"/>
    <property type="match status" value="1"/>
</dbReference>
<keyword evidence="14" id="KW-0808">Transferase</keyword>
<dbReference type="Gene3D" id="3.30.565.10">
    <property type="entry name" value="Histidine kinase-like ATPase, C-terminal domain"/>
    <property type="match status" value="1"/>
</dbReference>
<keyword evidence="9" id="KW-0812">Transmembrane</keyword>
<keyword evidence="3 7" id="KW-0597">Phosphoprotein</keyword>
<dbReference type="InterPro" id="IPR004358">
    <property type="entry name" value="Sig_transdc_His_kin-like_C"/>
</dbReference>
<dbReference type="SUPFAM" id="SSF52172">
    <property type="entry name" value="CheY-like"/>
    <property type="match status" value="1"/>
</dbReference>
<dbReference type="PROSITE" id="PS50109">
    <property type="entry name" value="HIS_KIN"/>
    <property type="match status" value="1"/>
</dbReference>
<feature type="region of interest" description="Disordered" evidence="8">
    <location>
        <begin position="1070"/>
        <end position="1093"/>
    </location>
</feature>
<keyword evidence="6" id="KW-0804">Transcription</keyword>
<feature type="domain" description="HTH araC/xylS-type" evidence="11">
    <location>
        <begin position="1255"/>
        <end position="1354"/>
    </location>
</feature>
<dbReference type="PROSITE" id="PS01124">
    <property type="entry name" value="HTH_ARAC_FAMILY_2"/>
    <property type="match status" value="1"/>
</dbReference>
<dbReference type="InterPro" id="IPR011123">
    <property type="entry name" value="Y_Y_Y"/>
</dbReference>
<reference evidence="14 15" key="1">
    <citation type="submission" date="2015-09" db="EMBL/GenBank/DDBJ databases">
        <authorList>
            <consortium name="Pathogen Informatics"/>
        </authorList>
    </citation>
    <scope>NUCLEOTIDE SEQUENCE [LARGE SCALE GENOMIC DNA]</scope>
    <source>
        <strain evidence="14 15">2789STDY5608791</strain>
    </source>
</reference>
<dbReference type="SMART" id="SM00342">
    <property type="entry name" value="HTH_ARAC"/>
    <property type="match status" value="1"/>
</dbReference>
<dbReference type="SMART" id="SM00388">
    <property type="entry name" value="HisKA"/>
    <property type="match status" value="1"/>
</dbReference>
<dbReference type="Gene3D" id="3.40.50.2300">
    <property type="match status" value="1"/>
</dbReference>
<dbReference type="InterPro" id="IPR018062">
    <property type="entry name" value="HTH_AraC-typ_CS"/>
</dbReference>
<evidence type="ECO:0000256" key="1">
    <source>
        <dbReference type="ARBA" id="ARBA00000085"/>
    </source>
</evidence>
<evidence type="ECO:0000256" key="6">
    <source>
        <dbReference type="ARBA" id="ARBA00023163"/>
    </source>
</evidence>
<dbReference type="InterPro" id="IPR036890">
    <property type="entry name" value="HATPase_C_sf"/>
</dbReference>
<evidence type="ECO:0000256" key="10">
    <source>
        <dbReference type="SAM" id="SignalP"/>
    </source>
</evidence>
<dbReference type="Pfam" id="PF00512">
    <property type="entry name" value="HisKA"/>
    <property type="match status" value="1"/>
</dbReference>
<dbReference type="Proteomes" id="UP000095419">
    <property type="component" value="Unassembled WGS sequence"/>
</dbReference>
<dbReference type="Gene3D" id="1.10.10.60">
    <property type="entry name" value="Homeodomain-like"/>
    <property type="match status" value="1"/>
</dbReference>
<dbReference type="Gene3D" id="2.130.10.10">
    <property type="entry name" value="YVTN repeat-like/Quinoprotein amine dehydrogenase"/>
    <property type="match status" value="2"/>
</dbReference>
<organism evidence="14 15">
    <name type="scientific">Bacteroides uniformis</name>
    <dbReference type="NCBI Taxonomy" id="820"/>
    <lineage>
        <taxon>Bacteria</taxon>
        <taxon>Pseudomonadati</taxon>
        <taxon>Bacteroidota</taxon>
        <taxon>Bacteroidia</taxon>
        <taxon>Bacteroidales</taxon>
        <taxon>Bacteroidaceae</taxon>
        <taxon>Bacteroides</taxon>
    </lineage>
</organism>
<evidence type="ECO:0000259" key="11">
    <source>
        <dbReference type="PROSITE" id="PS01124"/>
    </source>
</evidence>
<proteinExistence type="predicted"/>
<evidence type="ECO:0000259" key="13">
    <source>
        <dbReference type="PROSITE" id="PS50110"/>
    </source>
</evidence>
<feature type="signal peptide" evidence="10">
    <location>
        <begin position="1"/>
        <end position="24"/>
    </location>
</feature>
<evidence type="ECO:0000256" key="2">
    <source>
        <dbReference type="ARBA" id="ARBA00012438"/>
    </source>
</evidence>
<dbReference type="FunFam" id="1.10.287.130:FF:000034">
    <property type="entry name" value="Two-component system sensor histidine kinase/response regulator"/>
    <property type="match status" value="1"/>
</dbReference>
<keyword evidence="9" id="KW-1133">Transmembrane helix</keyword>
<dbReference type="InterPro" id="IPR036097">
    <property type="entry name" value="HisK_dim/P_sf"/>
</dbReference>
<dbReference type="SUPFAM" id="SSF47384">
    <property type="entry name" value="Homodimeric domain of signal transducing histidine kinase"/>
    <property type="match status" value="1"/>
</dbReference>